<sequence length="73" mass="8181">MCLSELQENQKGLIQKINGDSRFISRVVSMGLPPSSPFLVLQNDGRSPVLVYSHDTMIAINRKECMQIDVEMA</sequence>
<dbReference type="AlphaFoldDB" id="A0A380S6F5"/>
<gene>
    <name evidence="3" type="ORF">SAMN05661053_1704</name>
</gene>
<dbReference type="OMA" id="AINRKEC"/>
<dbReference type="SUPFAM" id="SSF50037">
    <property type="entry name" value="C-terminal domain of transcriptional repressors"/>
    <property type="match status" value="1"/>
</dbReference>
<proteinExistence type="predicted"/>
<dbReference type="Pfam" id="PF04023">
    <property type="entry name" value="FeoA"/>
    <property type="match status" value="1"/>
</dbReference>
<dbReference type="Gene3D" id="2.30.30.90">
    <property type="match status" value="1"/>
</dbReference>
<dbReference type="Proteomes" id="UP000255423">
    <property type="component" value="Unassembled WGS sequence"/>
</dbReference>
<evidence type="ECO:0000256" key="1">
    <source>
        <dbReference type="ARBA" id="ARBA00023004"/>
    </source>
</evidence>
<dbReference type="GO" id="GO:0046914">
    <property type="term" value="F:transition metal ion binding"/>
    <property type="evidence" value="ECO:0007669"/>
    <property type="project" value="InterPro"/>
</dbReference>
<name>A0A380S6F5_FIBSU</name>
<feature type="domain" description="Ferrous iron transporter FeoA-like" evidence="2">
    <location>
        <begin position="1"/>
        <end position="72"/>
    </location>
</feature>
<evidence type="ECO:0000313" key="3">
    <source>
        <dbReference type="EMBL" id="SUQ24308.1"/>
    </source>
</evidence>
<evidence type="ECO:0000259" key="2">
    <source>
        <dbReference type="SMART" id="SM00899"/>
    </source>
</evidence>
<dbReference type="SMART" id="SM00899">
    <property type="entry name" value="FeoA"/>
    <property type="match status" value="1"/>
</dbReference>
<dbReference type="RefSeq" id="WP_014546404.1">
    <property type="nucleotide sequence ID" value="NZ_UHJL01000002.1"/>
</dbReference>
<dbReference type="EMBL" id="UHJL01000002">
    <property type="protein sequence ID" value="SUQ24308.1"/>
    <property type="molecule type" value="Genomic_DNA"/>
</dbReference>
<protein>
    <submittedName>
        <fullName evidence="3">Ferrous iron transport protein A</fullName>
    </submittedName>
</protein>
<accession>A0A380S6F5</accession>
<dbReference type="InterPro" id="IPR008988">
    <property type="entry name" value="Transcriptional_repressor_C"/>
</dbReference>
<dbReference type="InterPro" id="IPR038157">
    <property type="entry name" value="FeoA_core_dom"/>
</dbReference>
<organism evidence="3 4">
    <name type="scientific">Fibrobacter succinogenes</name>
    <name type="common">Bacteroides succinogenes</name>
    <dbReference type="NCBI Taxonomy" id="833"/>
    <lineage>
        <taxon>Bacteria</taxon>
        <taxon>Pseudomonadati</taxon>
        <taxon>Fibrobacterota</taxon>
        <taxon>Fibrobacteria</taxon>
        <taxon>Fibrobacterales</taxon>
        <taxon>Fibrobacteraceae</taxon>
        <taxon>Fibrobacter</taxon>
    </lineage>
</organism>
<dbReference type="InterPro" id="IPR007167">
    <property type="entry name" value="Fe-transptr_FeoA-like"/>
</dbReference>
<evidence type="ECO:0000313" key="4">
    <source>
        <dbReference type="Proteomes" id="UP000255423"/>
    </source>
</evidence>
<reference evidence="3 4" key="1">
    <citation type="submission" date="2017-08" db="EMBL/GenBank/DDBJ databases">
        <authorList>
            <person name="de Groot N.N."/>
        </authorList>
    </citation>
    <scope>NUCLEOTIDE SEQUENCE [LARGE SCALE GENOMIC DNA]</scope>
    <source>
        <strain evidence="3 4">HM2</strain>
    </source>
</reference>
<keyword evidence="1" id="KW-0408">Iron</keyword>